<protein>
    <submittedName>
        <fullName evidence="4">Putative telomerase activating protein est1 protein</fullName>
    </submittedName>
</protein>
<dbReference type="HOGENOM" id="CLU_371318_0_0_1"/>
<dbReference type="Gene3D" id="1.25.40.10">
    <property type="entry name" value="Tetratricopeptide repeat domain"/>
    <property type="match status" value="1"/>
</dbReference>
<gene>
    <name evidence="4" type="ORF">UCREL1_8389</name>
</gene>
<dbReference type="Proteomes" id="UP000012174">
    <property type="component" value="Unassembled WGS sequence"/>
</dbReference>
<dbReference type="Pfam" id="PF10373">
    <property type="entry name" value="EST1_DNA_bind"/>
    <property type="match status" value="1"/>
</dbReference>
<dbReference type="STRING" id="1287681.M7TDC5"/>
<organism evidence="4 5">
    <name type="scientific">Eutypa lata (strain UCR-EL1)</name>
    <name type="common">Grapevine dieback disease fungus</name>
    <name type="synonym">Eutypa armeniacae</name>
    <dbReference type="NCBI Taxonomy" id="1287681"/>
    <lineage>
        <taxon>Eukaryota</taxon>
        <taxon>Fungi</taxon>
        <taxon>Dikarya</taxon>
        <taxon>Ascomycota</taxon>
        <taxon>Pezizomycotina</taxon>
        <taxon>Sordariomycetes</taxon>
        <taxon>Xylariomycetidae</taxon>
        <taxon>Xylariales</taxon>
        <taxon>Diatrypaceae</taxon>
        <taxon>Eutypa</taxon>
    </lineage>
</organism>
<evidence type="ECO:0000313" key="4">
    <source>
        <dbReference type="EMBL" id="EMR64660.1"/>
    </source>
</evidence>
<dbReference type="KEGG" id="ela:UCREL1_8389"/>
<feature type="domain" description="DNA/RNA-binding" evidence="2">
    <location>
        <begin position="165"/>
        <end position="349"/>
    </location>
</feature>
<feature type="region of interest" description="Disordered" evidence="1">
    <location>
        <begin position="443"/>
        <end position="484"/>
    </location>
</feature>
<dbReference type="InterPro" id="IPR019458">
    <property type="entry name" value="Est1-like_N"/>
</dbReference>
<evidence type="ECO:0000256" key="1">
    <source>
        <dbReference type="SAM" id="MobiDB-lite"/>
    </source>
</evidence>
<feature type="region of interest" description="Disordered" evidence="1">
    <location>
        <begin position="542"/>
        <end position="600"/>
    </location>
</feature>
<dbReference type="Pfam" id="PF10374">
    <property type="entry name" value="EST1"/>
    <property type="match status" value="1"/>
</dbReference>
<evidence type="ECO:0000313" key="5">
    <source>
        <dbReference type="Proteomes" id="UP000012174"/>
    </source>
</evidence>
<sequence>METQNPREIARASFSDALKHRKDIVDKVKTLEKERGNVNYTSRFEEIEQVLSQMRLACIQVIFHDFEYADSKKAESILWSAHTYLNTEYRNIVGRLVAQNQVVQKRKLEKLYRDFLKTSQSFYRAYIQRLSGRFYIPELRRAAEGLELEPTETPLRDTSLPQQLLYHFYRSISIDKPHQLGLDNLEREFKGIRNNQNSKRFSPKDPSEALVEWFVRLHAFYYDGEPFSQQQELEEEVIHRLELAMKAEGFIDILIKMVLTNIAAYSVAKTKVAEAWTANASRHCQFVLRFTIRTICVLLRLLKAGLQDDCGHSIDVEAGTGESPLAFGPVLMKFLPLTRLYIAWLYSLRADLVEYRIDIICCGVLLASGPDIPLGLISRIQNGREVELWTYLDENAPQTYVDETGVDCILSKLNLGDSKPLLEVDVPQPSILTQPVLGLGDLTQLPPGALDGAPEEHPRQVEKGKSIDEKSRDPVFDSDLSEDRDMVDMVDKLLGSTDESHPEASRSQVETTYAAATRKAAHESLASALYAQFGTARKNGQGAAQISSPVSREKSVSRTSVAMAGSSPATYVERSGSRLPDSTSGIPGEKTVDQQSPSSTFSQWADQFLNASSPSMGAFGFKQPTSGAWEASGLSNPSGNQNYTSWLGQEAAAATGSSLAFSHPSSLYMGTPGGGQNQAAPPYHVACNGNYYDATTPFGRVPGYNNREDPAHFRNQLRQTPGEVDDSYDRQILASALLDDSGKPRQNAK</sequence>
<dbReference type="InterPro" id="IPR045153">
    <property type="entry name" value="Est1/Ebs1-like"/>
</dbReference>
<proteinExistence type="predicted"/>
<reference evidence="5" key="1">
    <citation type="journal article" date="2013" name="Genome Announc.">
        <title>Draft genome sequence of the grapevine dieback fungus Eutypa lata UCR-EL1.</title>
        <authorList>
            <person name="Blanco-Ulate B."/>
            <person name="Rolshausen P.E."/>
            <person name="Cantu D."/>
        </authorList>
    </citation>
    <scope>NUCLEOTIDE SEQUENCE [LARGE SCALE GENOMIC DNA]</scope>
    <source>
        <strain evidence="5">UCR-EL1</strain>
    </source>
</reference>
<dbReference type="InterPro" id="IPR018834">
    <property type="entry name" value="DNA/RNA-bd_Est1-type"/>
</dbReference>
<evidence type="ECO:0000259" key="3">
    <source>
        <dbReference type="Pfam" id="PF10374"/>
    </source>
</evidence>
<feature type="compositionally biased region" description="Basic and acidic residues" evidence="1">
    <location>
        <begin position="454"/>
        <end position="484"/>
    </location>
</feature>
<name>M7TDC5_EUTLA</name>
<accession>M7TDC5</accession>
<dbReference type="SUPFAM" id="SSF48452">
    <property type="entry name" value="TPR-like"/>
    <property type="match status" value="1"/>
</dbReference>
<dbReference type="OrthoDB" id="69928at2759"/>
<evidence type="ECO:0000259" key="2">
    <source>
        <dbReference type="Pfam" id="PF10373"/>
    </source>
</evidence>
<dbReference type="AlphaFoldDB" id="M7TDC5"/>
<feature type="domain" description="Telomerase activating protein Est1-like N-terminal" evidence="3">
    <location>
        <begin position="73"/>
        <end position="159"/>
    </location>
</feature>
<dbReference type="InterPro" id="IPR011990">
    <property type="entry name" value="TPR-like_helical_dom_sf"/>
</dbReference>
<dbReference type="PANTHER" id="PTHR15696:SF36">
    <property type="entry name" value="NONSENSE-MEDIATED MRNA DECAY FACTOR"/>
    <property type="match status" value="1"/>
</dbReference>
<dbReference type="eggNOG" id="KOG2162">
    <property type="taxonomic scope" value="Eukaryota"/>
</dbReference>
<dbReference type="PANTHER" id="PTHR15696">
    <property type="entry name" value="SMG-7 SUPPRESSOR WITH MORPHOLOGICAL EFFECT ON GENITALIA PROTEIN 7"/>
    <property type="match status" value="1"/>
</dbReference>
<keyword evidence="5" id="KW-1185">Reference proteome</keyword>
<dbReference type="EMBL" id="KB707034">
    <property type="protein sequence ID" value="EMR64660.1"/>
    <property type="molecule type" value="Genomic_DNA"/>
</dbReference>